<dbReference type="Proteomes" id="UP000501602">
    <property type="component" value="Chromosome"/>
</dbReference>
<evidence type="ECO:0000259" key="7">
    <source>
        <dbReference type="Pfam" id="PF00460"/>
    </source>
</evidence>
<name>A0A6H1UDW7_9GAMM</name>
<organism evidence="8 9">
    <name type="scientific">Ferrimonas lipolytica</name>
    <dbReference type="NCBI Taxonomy" id="2724191"/>
    <lineage>
        <taxon>Bacteria</taxon>
        <taxon>Pseudomonadati</taxon>
        <taxon>Pseudomonadota</taxon>
        <taxon>Gammaproteobacteria</taxon>
        <taxon>Alteromonadales</taxon>
        <taxon>Ferrimonadaceae</taxon>
        <taxon>Ferrimonas</taxon>
    </lineage>
</organism>
<feature type="domain" description="Flagellar basal body rod protein N-terminal" evidence="7">
    <location>
        <begin position="21"/>
        <end position="39"/>
    </location>
</feature>
<dbReference type="NCBIfam" id="NF009328">
    <property type="entry name" value="PRK12685.1"/>
    <property type="match status" value="1"/>
</dbReference>
<evidence type="ECO:0000256" key="5">
    <source>
        <dbReference type="ARBA" id="ARBA00024934"/>
    </source>
</evidence>
<sequence>MAINFESALGLHAQALDVRVERTKILAANIANAETPGYQARDIDFKSELAAFESGMDVSRNYDMMFRIPAQLAADGNTVEIGQEQARFAQNSMDFETSLTFLNMKISGLRSAIKGE</sequence>
<evidence type="ECO:0000256" key="6">
    <source>
        <dbReference type="PIRNR" id="PIRNR002889"/>
    </source>
</evidence>
<dbReference type="AlphaFoldDB" id="A0A6H1UDW7"/>
<dbReference type="Pfam" id="PF00460">
    <property type="entry name" value="Flg_bb_rod"/>
    <property type="match status" value="1"/>
</dbReference>
<protein>
    <recommendedName>
        <fullName evidence="3 6">Flagellar basal body rod protein FlgB</fullName>
    </recommendedName>
</protein>
<evidence type="ECO:0000256" key="2">
    <source>
        <dbReference type="ARBA" id="ARBA00009677"/>
    </source>
</evidence>
<comment type="subcellular location">
    <subcellularLocation>
        <location evidence="1 6">Bacterial flagellum basal body</location>
    </subcellularLocation>
</comment>
<dbReference type="GO" id="GO:0030694">
    <property type="term" value="C:bacterial-type flagellum basal body, rod"/>
    <property type="evidence" value="ECO:0007669"/>
    <property type="project" value="InterPro"/>
</dbReference>
<keyword evidence="8" id="KW-0969">Cilium</keyword>
<dbReference type="GO" id="GO:0071973">
    <property type="term" value="P:bacterial-type flagellum-dependent cell motility"/>
    <property type="evidence" value="ECO:0007669"/>
    <property type="project" value="InterPro"/>
</dbReference>
<accession>A0A6H1UDW7</accession>
<comment type="function">
    <text evidence="5 6">Structural component of flagellum, the bacterial motility apparatus. Part of the rod structure of flagellar basal body.</text>
</comment>
<dbReference type="RefSeq" id="WP_168660051.1">
    <property type="nucleotide sequence ID" value="NZ_CP051180.1"/>
</dbReference>
<dbReference type="NCBIfam" id="TIGR01396">
    <property type="entry name" value="FlgB"/>
    <property type="match status" value="1"/>
</dbReference>
<dbReference type="EMBL" id="CP051180">
    <property type="protein sequence ID" value="QIZ76790.1"/>
    <property type="molecule type" value="Genomic_DNA"/>
</dbReference>
<evidence type="ECO:0000313" key="8">
    <source>
        <dbReference type="EMBL" id="QIZ76790.1"/>
    </source>
</evidence>
<keyword evidence="8" id="KW-0966">Cell projection</keyword>
<keyword evidence="9" id="KW-1185">Reference proteome</keyword>
<evidence type="ECO:0000256" key="1">
    <source>
        <dbReference type="ARBA" id="ARBA00004117"/>
    </source>
</evidence>
<keyword evidence="4 6" id="KW-0975">Bacterial flagellum</keyword>
<comment type="similarity">
    <text evidence="2 6">Belongs to the flagella basal body rod proteins family.</text>
</comment>
<dbReference type="KEGG" id="fes:HER31_07820"/>
<proteinExistence type="inferred from homology"/>
<gene>
    <name evidence="8" type="primary">flgB</name>
    <name evidence="8" type="ORF">HER31_07820</name>
</gene>
<dbReference type="PIRSF" id="PIRSF002889">
    <property type="entry name" value="Rod_FlgB"/>
    <property type="match status" value="1"/>
</dbReference>
<dbReference type="InterPro" id="IPR019776">
    <property type="entry name" value="Flagellar_basal_body_rod_CS"/>
</dbReference>
<reference evidence="8 9" key="1">
    <citation type="submission" date="2020-04" db="EMBL/GenBank/DDBJ databases">
        <title>Ferrimonas sp. S7 isolated from sea water.</title>
        <authorList>
            <person name="Bae S.S."/>
            <person name="Baek K."/>
        </authorList>
    </citation>
    <scope>NUCLEOTIDE SEQUENCE [LARGE SCALE GENOMIC DNA]</scope>
    <source>
        <strain evidence="8 9">S7</strain>
    </source>
</reference>
<dbReference type="InterPro" id="IPR006300">
    <property type="entry name" value="FlgB"/>
</dbReference>
<comment type="subunit">
    <text evidence="6">The basal body constitutes a major portion of the flagellar organelle and consists of a number of rings mounted on a central rod.</text>
</comment>
<evidence type="ECO:0000256" key="4">
    <source>
        <dbReference type="ARBA" id="ARBA00023143"/>
    </source>
</evidence>
<dbReference type="InterPro" id="IPR001444">
    <property type="entry name" value="Flag_bb_rod_N"/>
</dbReference>
<evidence type="ECO:0000313" key="9">
    <source>
        <dbReference type="Proteomes" id="UP000501602"/>
    </source>
</evidence>
<dbReference type="PROSITE" id="PS00588">
    <property type="entry name" value="FLAGELLA_BB_ROD"/>
    <property type="match status" value="1"/>
</dbReference>
<keyword evidence="8" id="KW-0282">Flagellum</keyword>
<evidence type="ECO:0000256" key="3">
    <source>
        <dbReference type="ARBA" id="ARBA00014376"/>
    </source>
</evidence>